<dbReference type="Proteomes" id="UP001432322">
    <property type="component" value="Unassembled WGS sequence"/>
</dbReference>
<protein>
    <recommendedName>
        <fullName evidence="3">G protein-coupled receptor</fullName>
    </recommendedName>
</protein>
<feature type="non-terminal residue" evidence="1">
    <location>
        <position position="100"/>
    </location>
</feature>
<keyword evidence="2" id="KW-1185">Reference proteome</keyword>
<gene>
    <name evidence="1" type="ORF">PFISCL1PPCAC_17927</name>
</gene>
<evidence type="ECO:0000313" key="2">
    <source>
        <dbReference type="Proteomes" id="UP001432322"/>
    </source>
</evidence>
<evidence type="ECO:0000313" key="1">
    <source>
        <dbReference type="EMBL" id="GMT26630.1"/>
    </source>
</evidence>
<organism evidence="1 2">
    <name type="scientific">Pristionchus fissidentatus</name>
    <dbReference type="NCBI Taxonomy" id="1538716"/>
    <lineage>
        <taxon>Eukaryota</taxon>
        <taxon>Metazoa</taxon>
        <taxon>Ecdysozoa</taxon>
        <taxon>Nematoda</taxon>
        <taxon>Chromadorea</taxon>
        <taxon>Rhabditida</taxon>
        <taxon>Rhabditina</taxon>
        <taxon>Diplogasteromorpha</taxon>
        <taxon>Diplogasteroidea</taxon>
        <taxon>Neodiplogasteridae</taxon>
        <taxon>Pristionchus</taxon>
    </lineage>
</organism>
<dbReference type="AlphaFoldDB" id="A0AAV5W4E9"/>
<accession>A0AAV5W4E9</accession>
<evidence type="ECO:0008006" key="3">
    <source>
        <dbReference type="Google" id="ProtNLM"/>
    </source>
</evidence>
<comment type="caution">
    <text evidence="1">The sequence shown here is derived from an EMBL/GenBank/DDBJ whole genome shotgun (WGS) entry which is preliminary data.</text>
</comment>
<dbReference type="EMBL" id="BTSY01000005">
    <property type="protein sequence ID" value="GMT26630.1"/>
    <property type="molecule type" value="Genomic_DNA"/>
</dbReference>
<proteinExistence type="predicted"/>
<sequence>MVDFIFYTARHTLGSSLIMRRAVGKLKRTCDYHCRGGILRTDMFKRLHLLLQPTRLQVAQTATLLCGTNWPSIIRVTLMGYTTISVHTILNFLHTTSSST</sequence>
<reference evidence="1" key="1">
    <citation type="submission" date="2023-10" db="EMBL/GenBank/DDBJ databases">
        <title>Genome assembly of Pristionchus species.</title>
        <authorList>
            <person name="Yoshida K."/>
            <person name="Sommer R.J."/>
        </authorList>
    </citation>
    <scope>NUCLEOTIDE SEQUENCE</scope>
    <source>
        <strain evidence="1">RS5133</strain>
    </source>
</reference>
<name>A0AAV5W4E9_9BILA</name>